<feature type="transmembrane region" description="Helical" evidence="5">
    <location>
        <begin position="35"/>
        <end position="55"/>
    </location>
</feature>
<dbReference type="AlphaFoldDB" id="A0A0P7ZF60"/>
<dbReference type="PANTHER" id="PTHR37422">
    <property type="entry name" value="TEICHURONIC ACID BIOSYNTHESIS PROTEIN TUAE"/>
    <property type="match status" value="1"/>
</dbReference>
<evidence type="ECO:0000259" key="6">
    <source>
        <dbReference type="Pfam" id="PF04932"/>
    </source>
</evidence>
<evidence type="ECO:0000256" key="3">
    <source>
        <dbReference type="ARBA" id="ARBA00022989"/>
    </source>
</evidence>
<feature type="transmembrane region" description="Helical" evidence="5">
    <location>
        <begin position="224"/>
        <end position="242"/>
    </location>
</feature>
<feature type="transmembrane region" description="Helical" evidence="5">
    <location>
        <begin position="67"/>
        <end position="84"/>
    </location>
</feature>
<dbReference type="Pfam" id="PF04932">
    <property type="entry name" value="Wzy_C"/>
    <property type="match status" value="1"/>
</dbReference>
<keyword evidence="7" id="KW-0436">Ligase</keyword>
<feature type="transmembrane region" description="Helical" evidence="5">
    <location>
        <begin position="90"/>
        <end position="106"/>
    </location>
</feature>
<feature type="transmembrane region" description="Helical" evidence="5">
    <location>
        <begin position="358"/>
        <end position="376"/>
    </location>
</feature>
<feature type="transmembrane region" description="Helical" evidence="5">
    <location>
        <begin position="327"/>
        <end position="346"/>
    </location>
</feature>
<dbReference type="InterPro" id="IPR051533">
    <property type="entry name" value="WaaL-like"/>
</dbReference>
<dbReference type="Proteomes" id="UP000050416">
    <property type="component" value="Unassembled WGS sequence"/>
</dbReference>
<organism evidence="7 8">
    <name type="scientific">Marinobacter excellens HL-55</name>
    <dbReference type="NCBI Taxonomy" id="1305731"/>
    <lineage>
        <taxon>Bacteria</taxon>
        <taxon>Pseudomonadati</taxon>
        <taxon>Pseudomonadota</taxon>
        <taxon>Gammaproteobacteria</taxon>
        <taxon>Pseudomonadales</taxon>
        <taxon>Marinobacteraceae</taxon>
        <taxon>Marinobacter</taxon>
    </lineage>
</organism>
<feature type="transmembrane region" description="Helical" evidence="5">
    <location>
        <begin position="196"/>
        <end position="212"/>
    </location>
</feature>
<protein>
    <submittedName>
        <fullName evidence="7">O-antigen ligase family protein</fullName>
    </submittedName>
</protein>
<dbReference type="PANTHER" id="PTHR37422:SF17">
    <property type="entry name" value="O-ANTIGEN LIGASE"/>
    <property type="match status" value="1"/>
</dbReference>
<evidence type="ECO:0000256" key="2">
    <source>
        <dbReference type="ARBA" id="ARBA00022692"/>
    </source>
</evidence>
<sequence>MPALSFREKILYTAVLSPAIYVLTVMWLIPEGYKYAPAPIIFGLLAFASLKGWNLLPRTNQNPRKPYLILILVSTFWLALTYKINDGNISELRALVSISVYLLLIYRFELPLIVWRACISGSCIILSCVCLYQFFALDISRTSLHYNPIPFATGLAFMMIASCALAFRESGRSKIFDLGVATLSLAAIATTGTRGILAPSILVVLCALYWGVKNTNLPRKGKAATTSLVLLTLLAGTLSVAYDRIGQTVDDLERMQAGDLGGSIGLRFQFWKGAAVMASESPFLGIGNRHFEEFQDLKEHDVVDRQALDYAPYHYHNQFLDNLVKRGVPGLLLLLATLAIPVAISLRSASASSWKVRAIALIVFMTAAASLTDVPLNHPPVIFTFYILTFCLLPTRRYLED</sequence>
<keyword evidence="3 5" id="KW-1133">Transmembrane helix</keyword>
<proteinExistence type="predicted"/>
<feature type="transmembrane region" description="Helical" evidence="5">
    <location>
        <begin position="113"/>
        <end position="137"/>
    </location>
</feature>
<reference evidence="7 8" key="1">
    <citation type="submission" date="2015-09" db="EMBL/GenBank/DDBJ databases">
        <title>Identification and resolution of microdiversity through metagenomic sequencing of parallel consortia.</title>
        <authorList>
            <person name="Nelson W.C."/>
            <person name="Romine M.F."/>
            <person name="Lindemann S.R."/>
        </authorList>
    </citation>
    <scope>NUCLEOTIDE SEQUENCE [LARGE SCALE GENOMIC DNA]</scope>
    <source>
        <strain evidence="7">HL-55</strain>
    </source>
</reference>
<name>A0A0P7ZF60_9GAMM</name>
<evidence type="ECO:0000313" key="7">
    <source>
        <dbReference type="EMBL" id="KPQ27993.1"/>
    </source>
</evidence>
<evidence type="ECO:0000256" key="5">
    <source>
        <dbReference type="SAM" id="Phobius"/>
    </source>
</evidence>
<feature type="transmembrane region" description="Helical" evidence="5">
    <location>
        <begin position="174"/>
        <end position="190"/>
    </location>
</feature>
<gene>
    <name evidence="7" type="ORF">HLUCCX14_12515</name>
</gene>
<feature type="transmembrane region" description="Helical" evidence="5">
    <location>
        <begin position="382"/>
        <end position="399"/>
    </location>
</feature>
<dbReference type="OrthoDB" id="6358855at2"/>
<evidence type="ECO:0000256" key="1">
    <source>
        <dbReference type="ARBA" id="ARBA00004141"/>
    </source>
</evidence>
<dbReference type="PATRIC" id="fig|1305731.5.peg.977"/>
<dbReference type="GO" id="GO:0016874">
    <property type="term" value="F:ligase activity"/>
    <property type="evidence" value="ECO:0007669"/>
    <property type="project" value="UniProtKB-KW"/>
</dbReference>
<keyword evidence="4 5" id="KW-0472">Membrane</keyword>
<accession>A0A0P7ZF60</accession>
<dbReference type="STRING" id="1305731.GCA_000934705_02354"/>
<evidence type="ECO:0000313" key="8">
    <source>
        <dbReference type="Proteomes" id="UP000050416"/>
    </source>
</evidence>
<dbReference type="GO" id="GO:0016020">
    <property type="term" value="C:membrane"/>
    <property type="evidence" value="ECO:0007669"/>
    <property type="project" value="UniProtKB-SubCell"/>
</dbReference>
<dbReference type="EMBL" id="LJZQ01000020">
    <property type="protein sequence ID" value="KPQ27993.1"/>
    <property type="molecule type" value="Genomic_DNA"/>
</dbReference>
<feature type="domain" description="O-antigen ligase-related" evidence="6">
    <location>
        <begin position="181"/>
        <end position="335"/>
    </location>
</feature>
<evidence type="ECO:0000256" key="4">
    <source>
        <dbReference type="ARBA" id="ARBA00023136"/>
    </source>
</evidence>
<dbReference type="InterPro" id="IPR007016">
    <property type="entry name" value="O-antigen_ligase-rel_domated"/>
</dbReference>
<keyword evidence="2 5" id="KW-0812">Transmembrane</keyword>
<comment type="subcellular location">
    <subcellularLocation>
        <location evidence="1">Membrane</location>
        <topology evidence="1">Multi-pass membrane protein</topology>
    </subcellularLocation>
</comment>
<comment type="caution">
    <text evidence="7">The sequence shown here is derived from an EMBL/GenBank/DDBJ whole genome shotgun (WGS) entry which is preliminary data.</text>
</comment>
<feature type="transmembrane region" description="Helical" evidence="5">
    <location>
        <begin position="149"/>
        <end position="167"/>
    </location>
</feature>
<feature type="transmembrane region" description="Helical" evidence="5">
    <location>
        <begin position="12"/>
        <end position="29"/>
    </location>
</feature>